<sequence>MRIKVLKRGKLLKALKNAKIVKINGKRYYQIGKNQFVKVANFEITTHVVHLRARIKGNKKTRAYDRSGKFNKHYVRPSFTYTFNEKAKINGKTYYKIAGTNNWIPAKKLVLKK</sequence>
<evidence type="ECO:0000259" key="1">
    <source>
        <dbReference type="Pfam" id="PF03217"/>
    </source>
</evidence>
<dbReference type="EMBL" id="WCHB01000003">
    <property type="protein sequence ID" value="NRO33949.1"/>
    <property type="molecule type" value="Genomic_DNA"/>
</dbReference>
<evidence type="ECO:0000313" key="3">
    <source>
        <dbReference type="EMBL" id="NRO33949.1"/>
    </source>
</evidence>
<dbReference type="Proteomes" id="UP000651333">
    <property type="component" value="Unassembled WGS sequence"/>
</dbReference>
<evidence type="ECO:0000313" key="4">
    <source>
        <dbReference type="Proteomes" id="UP000651333"/>
    </source>
</evidence>
<dbReference type="Proteomes" id="UP000630086">
    <property type="component" value="Unassembled WGS sequence"/>
</dbReference>
<dbReference type="InterPro" id="IPR024968">
    <property type="entry name" value="SlpA_C_lactobacillus"/>
</dbReference>
<reference evidence="3" key="1">
    <citation type="submission" date="2019-09" db="EMBL/GenBank/DDBJ databases">
        <title>Comparative genomic analysis of Lactobacillus helveticus.</title>
        <authorList>
            <person name="Zhang H."/>
            <person name="Chen Y."/>
            <person name="Zhong Z."/>
        </authorList>
    </citation>
    <scope>NUCLEOTIDE SEQUENCE</scope>
    <source>
        <strain evidence="3">IMAU30003</strain>
    </source>
</reference>
<dbReference type="Pfam" id="PF03217">
    <property type="entry name" value="SlpA"/>
    <property type="match status" value="2"/>
</dbReference>
<protein>
    <recommendedName>
        <fullName evidence="1">S-layer protein C-terminal domain-containing protein</fullName>
    </recommendedName>
</protein>
<reference evidence="2" key="2">
    <citation type="submission" date="2020-07" db="EMBL/GenBank/DDBJ databases">
        <title>Draft genome sequence of Lactobacillus helveticus strain JCM 1062.</title>
        <authorList>
            <person name="Endo A."/>
            <person name="Maeno S."/>
            <person name="Kido Y."/>
        </authorList>
    </citation>
    <scope>NUCLEOTIDE SEQUENCE</scope>
    <source>
        <strain evidence="2">JCM 1062</strain>
    </source>
</reference>
<comment type="caution">
    <text evidence="3">The sequence shown here is derived from an EMBL/GenBank/DDBJ whole genome shotgun (WGS) entry which is preliminary data.</text>
</comment>
<evidence type="ECO:0000313" key="2">
    <source>
        <dbReference type="EMBL" id="GFP12457.1"/>
    </source>
</evidence>
<proteinExistence type="predicted"/>
<dbReference type="KEGG" id="lhd:HUO_08030"/>
<organism evidence="3 4">
    <name type="scientific">Lactobacillus helveticus</name>
    <name type="common">Lactobacillus suntoryeus</name>
    <dbReference type="NCBI Taxonomy" id="1587"/>
    <lineage>
        <taxon>Bacteria</taxon>
        <taxon>Bacillati</taxon>
        <taxon>Bacillota</taxon>
        <taxon>Bacilli</taxon>
        <taxon>Lactobacillales</taxon>
        <taxon>Lactobacillaceae</taxon>
        <taxon>Lactobacillus</taxon>
    </lineage>
</organism>
<dbReference type="EMBL" id="BLYV01000075">
    <property type="protein sequence ID" value="GFP12457.1"/>
    <property type="molecule type" value="Genomic_DNA"/>
</dbReference>
<feature type="domain" description="S-layer protein C-terminal" evidence="1">
    <location>
        <begin position="58"/>
        <end position="105"/>
    </location>
</feature>
<gene>
    <name evidence="3" type="ORF">IMAU30003_00178</name>
    <name evidence="2" type="ORF">LHEJCM1062_03290</name>
</gene>
<accession>A0A2X0REA0</accession>
<feature type="domain" description="S-layer protein C-terminal" evidence="1">
    <location>
        <begin position="4"/>
        <end position="40"/>
    </location>
</feature>
<name>A0A2X0REA0_LACHE</name>
<dbReference type="AlphaFoldDB" id="A0A2X0REA0"/>